<keyword evidence="2" id="KW-0732">Signal</keyword>
<dbReference type="AlphaFoldDB" id="A0A239J471"/>
<sequence>MVVVRTVWLLLAVAGVASAVMAADSPMMTVSLSCSKIGELSAEGATCDDRIIDVLGVQPLLILGASLAAPPLVAALAMRRWVSWLAVVALLALAFIGLANWTGFWRELLVALPMALVGLALVYFQRVRTHVS</sequence>
<name>A0A239J471_9NOCA</name>
<evidence type="ECO:0000313" key="4">
    <source>
        <dbReference type="Proteomes" id="UP000198327"/>
    </source>
</evidence>
<organism evidence="3 4">
    <name type="scientific">Rhodococcoides kyotonense</name>
    <dbReference type="NCBI Taxonomy" id="398843"/>
    <lineage>
        <taxon>Bacteria</taxon>
        <taxon>Bacillati</taxon>
        <taxon>Actinomycetota</taxon>
        <taxon>Actinomycetes</taxon>
        <taxon>Mycobacteriales</taxon>
        <taxon>Nocardiaceae</taxon>
        <taxon>Rhodococcoides</taxon>
    </lineage>
</organism>
<evidence type="ECO:0000256" key="2">
    <source>
        <dbReference type="SAM" id="SignalP"/>
    </source>
</evidence>
<keyword evidence="1" id="KW-1133">Transmembrane helix</keyword>
<keyword evidence="1" id="KW-0472">Membrane</keyword>
<evidence type="ECO:0000256" key="1">
    <source>
        <dbReference type="SAM" id="Phobius"/>
    </source>
</evidence>
<gene>
    <name evidence="3" type="ORF">SAMN05421642_10819</name>
</gene>
<keyword evidence="4" id="KW-1185">Reference proteome</keyword>
<feature type="chain" id="PRO_5012444297" description="ABC transporter permease" evidence="2">
    <location>
        <begin position="23"/>
        <end position="132"/>
    </location>
</feature>
<feature type="transmembrane region" description="Helical" evidence="1">
    <location>
        <begin position="84"/>
        <end position="102"/>
    </location>
</feature>
<protein>
    <recommendedName>
        <fullName evidence="5">ABC transporter permease</fullName>
    </recommendedName>
</protein>
<proteinExistence type="predicted"/>
<dbReference type="Proteomes" id="UP000198327">
    <property type="component" value="Unassembled WGS sequence"/>
</dbReference>
<feature type="transmembrane region" description="Helical" evidence="1">
    <location>
        <begin position="108"/>
        <end position="124"/>
    </location>
</feature>
<feature type="signal peptide" evidence="2">
    <location>
        <begin position="1"/>
        <end position="22"/>
    </location>
</feature>
<dbReference type="RefSeq" id="WP_245865698.1">
    <property type="nucleotide sequence ID" value="NZ_FZOW01000008.1"/>
</dbReference>
<keyword evidence="1" id="KW-0812">Transmembrane</keyword>
<dbReference type="EMBL" id="FZOW01000008">
    <property type="protein sequence ID" value="SNT00053.1"/>
    <property type="molecule type" value="Genomic_DNA"/>
</dbReference>
<reference evidence="4" key="1">
    <citation type="submission" date="2017-06" db="EMBL/GenBank/DDBJ databases">
        <authorList>
            <person name="Varghese N."/>
            <person name="Submissions S."/>
        </authorList>
    </citation>
    <scope>NUCLEOTIDE SEQUENCE [LARGE SCALE GENOMIC DNA]</scope>
    <source>
        <strain evidence="4">JCM 23211</strain>
    </source>
</reference>
<evidence type="ECO:0008006" key="5">
    <source>
        <dbReference type="Google" id="ProtNLM"/>
    </source>
</evidence>
<feature type="transmembrane region" description="Helical" evidence="1">
    <location>
        <begin position="60"/>
        <end position="77"/>
    </location>
</feature>
<evidence type="ECO:0000313" key="3">
    <source>
        <dbReference type="EMBL" id="SNT00053.1"/>
    </source>
</evidence>
<accession>A0A239J471</accession>